<dbReference type="OrthoDB" id="273614at2"/>
<dbReference type="GO" id="GO:0016747">
    <property type="term" value="F:acyltransferase activity, transferring groups other than amino-acyl groups"/>
    <property type="evidence" value="ECO:0007669"/>
    <property type="project" value="InterPro"/>
</dbReference>
<dbReference type="SUPFAM" id="SSF55729">
    <property type="entry name" value="Acyl-CoA N-acyltransferases (Nat)"/>
    <property type="match status" value="1"/>
</dbReference>
<feature type="region of interest" description="Disordered" evidence="3">
    <location>
        <begin position="192"/>
        <end position="223"/>
    </location>
</feature>
<dbReference type="KEGG" id="ipa:Isop_3387"/>
<feature type="domain" description="N-acetyltransferase" evidence="4">
    <location>
        <begin position="53"/>
        <end position="201"/>
    </location>
</feature>
<dbReference type="PANTHER" id="PTHR43420">
    <property type="entry name" value="ACETYLTRANSFERASE"/>
    <property type="match status" value="1"/>
</dbReference>
<dbReference type="InterPro" id="IPR050680">
    <property type="entry name" value="YpeA/RimI_acetyltransf"/>
</dbReference>
<reference key="1">
    <citation type="submission" date="2010-11" db="EMBL/GenBank/DDBJ databases">
        <title>The complete sequence of chromosome of Isophaera pallida ATCC 43644.</title>
        <authorList>
            <consortium name="US DOE Joint Genome Institute (JGI-PGF)"/>
            <person name="Lucas S."/>
            <person name="Copeland A."/>
            <person name="Lapidus A."/>
            <person name="Bruce D."/>
            <person name="Goodwin L."/>
            <person name="Pitluck S."/>
            <person name="Kyrpides N."/>
            <person name="Mavromatis K."/>
            <person name="Pagani I."/>
            <person name="Ivanova N."/>
            <person name="Saunders E."/>
            <person name="Brettin T."/>
            <person name="Detter J.C."/>
            <person name="Han C."/>
            <person name="Tapia R."/>
            <person name="Land M."/>
            <person name="Hauser L."/>
            <person name="Markowitz V."/>
            <person name="Cheng J.-F."/>
            <person name="Hugenholtz P."/>
            <person name="Woyke T."/>
            <person name="Wu D."/>
            <person name="Eisen J.A."/>
        </authorList>
    </citation>
    <scope>NUCLEOTIDE SEQUENCE</scope>
    <source>
        <strain>ATCC 43644</strain>
    </source>
</reference>
<dbReference type="PANTHER" id="PTHR43420:SF44">
    <property type="entry name" value="ACETYLTRANSFERASE YPEA"/>
    <property type="match status" value="1"/>
</dbReference>
<evidence type="ECO:0000313" key="5">
    <source>
        <dbReference type="EMBL" id="ADV63946.1"/>
    </source>
</evidence>
<sequence length="255" mass="27518">MTTAYYKRYRMMVDLSPRRSHELSNPPPEPVLPPGYAWAAWPRPFNPVDDEAFIERHAQTKARCFANELDAGVFACLSHLDGCRRLVREIRRKRGFLADATWLIVAPDGEDCATIQGVLESGWLGSIQNVGVAPAHRGRGLGKALVIRALDGFARNGATKATLEVTAANLPAIALYHRLGFRRTRTSYKAVERVSPSPTFPQPPAATSATLPPSCPTSGGTASCVTSAPRHGVIVVPTTPIRPLPPSSTTQGFGP</sequence>
<dbReference type="EMBL" id="CP002353">
    <property type="protein sequence ID" value="ADV63946.1"/>
    <property type="molecule type" value="Genomic_DNA"/>
</dbReference>
<proteinExistence type="predicted"/>
<gene>
    <name evidence="5" type="ordered locus">Isop_3387</name>
</gene>
<name>E8R6P4_ISOPI</name>
<dbReference type="HOGENOM" id="CLU_1309355_0_0_0"/>
<dbReference type="PROSITE" id="PS51186">
    <property type="entry name" value="GNAT"/>
    <property type="match status" value="1"/>
</dbReference>
<keyword evidence="2" id="KW-0012">Acyltransferase</keyword>
<dbReference type="eggNOG" id="COG0456">
    <property type="taxonomic scope" value="Bacteria"/>
</dbReference>
<reference evidence="5 6" key="2">
    <citation type="journal article" date="2011" name="Stand. Genomic Sci.">
        <title>Complete genome sequence of Isosphaera pallida type strain (IS1B).</title>
        <authorList>
            <consortium name="US DOE Joint Genome Institute (JGI-PGF)"/>
            <person name="Goker M."/>
            <person name="Cleland D."/>
            <person name="Saunders E."/>
            <person name="Lapidus A."/>
            <person name="Nolan M."/>
            <person name="Lucas S."/>
            <person name="Hammon N."/>
            <person name="Deshpande S."/>
            <person name="Cheng J.F."/>
            <person name="Tapia R."/>
            <person name="Han C."/>
            <person name="Goodwin L."/>
            <person name="Pitluck S."/>
            <person name="Liolios K."/>
            <person name="Pagani I."/>
            <person name="Ivanova N."/>
            <person name="Mavromatis K."/>
            <person name="Pati A."/>
            <person name="Chen A."/>
            <person name="Palaniappan K."/>
            <person name="Land M."/>
            <person name="Hauser L."/>
            <person name="Chang Y.J."/>
            <person name="Jeffries C.D."/>
            <person name="Detter J.C."/>
            <person name="Beck B."/>
            <person name="Woyke T."/>
            <person name="Bristow J."/>
            <person name="Eisen J.A."/>
            <person name="Markowitz V."/>
            <person name="Hugenholtz P."/>
            <person name="Kyrpides N.C."/>
            <person name="Klenk H.P."/>
        </authorList>
    </citation>
    <scope>NUCLEOTIDE SEQUENCE [LARGE SCALE GENOMIC DNA]</scope>
    <source>
        <strain evidence="6">ATCC 43644 / DSM 9630 / IS1B</strain>
    </source>
</reference>
<evidence type="ECO:0000256" key="3">
    <source>
        <dbReference type="SAM" id="MobiDB-lite"/>
    </source>
</evidence>
<protein>
    <submittedName>
        <fullName evidence="5">GCN5-related N-acetyltransferase</fullName>
    </submittedName>
</protein>
<dbReference type="RefSeq" id="WP_013566234.1">
    <property type="nucleotide sequence ID" value="NC_014962.1"/>
</dbReference>
<dbReference type="InterPro" id="IPR000182">
    <property type="entry name" value="GNAT_dom"/>
</dbReference>
<dbReference type="CDD" id="cd04301">
    <property type="entry name" value="NAT_SF"/>
    <property type="match status" value="1"/>
</dbReference>
<keyword evidence="1" id="KW-0808">Transferase</keyword>
<evidence type="ECO:0000256" key="2">
    <source>
        <dbReference type="ARBA" id="ARBA00023315"/>
    </source>
</evidence>
<evidence type="ECO:0000259" key="4">
    <source>
        <dbReference type="PROSITE" id="PS51186"/>
    </source>
</evidence>
<dbReference type="Gene3D" id="3.40.630.30">
    <property type="match status" value="1"/>
</dbReference>
<dbReference type="Pfam" id="PF00583">
    <property type="entry name" value="Acetyltransf_1"/>
    <property type="match status" value="1"/>
</dbReference>
<evidence type="ECO:0000313" key="6">
    <source>
        <dbReference type="Proteomes" id="UP000008631"/>
    </source>
</evidence>
<keyword evidence="6" id="KW-1185">Reference proteome</keyword>
<accession>E8R6P4</accession>
<organism evidence="5 6">
    <name type="scientific">Isosphaera pallida (strain ATCC 43644 / DSM 9630 / IS1B)</name>
    <dbReference type="NCBI Taxonomy" id="575540"/>
    <lineage>
        <taxon>Bacteria</taxon>
        <taxon>Pseudomonadati</taxon>
        <taxon>Planctomycetota</taxon>
        <taxon>Planctomycetia</taxon>
        <taxon>Isosphaerales</taxon>
        <taxon>Isosphaeraceae</taxon>
        <taxon>Isosphaera</taxon>
    </lineage>
</organism>
<dbReference type="InParanoid" id="E8R6P4"/>
<dbReference type="AlphaFoldDB" id="E8R6P4"/>
<evidence type="ECO:0000256" key="1">
    <source>
        <dbReference type="ARBA" id="ARBA00022679"/>
    </source>
</evidence>
<dbReference type="InterPro" id="IPR016181">
    <property type="entry name" value="Acyl_CoA_acyltransferase"/>
</dbReference>
<dbReference type="Proteomes" id="UP000008631">
    <property type="component" value="Chromosome"/>
</dbReference>
<feature type="compositionally biased region" description="Low complexity" evidence="3">
    <location>
        <begin position="205"/>
        <end position="218"/>
    </location>
</feature>
<dbReference type="STRING" id="575540.Isop_3387"/>